<dbReference type="Pfam" id="PF00891">
    <property type="entry name" value="Methyltransf_2"/>
    <property type="match status" value="1"/>
</dbReference>
<sequence length="421" mass="46229">MSPAAIVVDSEPCTTKQVADQRVTSADRVKFLTKQLNDAAESIRNDRGSVEDGDRASLVEAAGKLLNAAQQPIDLVLGIMKTSAKFTALRLFIKWKAFETIPAEGSITYTALAERLGADVELVTRMAWVLVSNGILSQVGNDQVTHTQASLVFASVNPLSALTQMGFDDYLGTLVSMPEYFERFGLKEPGGMHNSIYAFARGDASLTVEEHMMRNPERVANFMMGIGALCHGLSQTGSYDYSWIAREASASGDRILFVDVGGNKGQSVQAICQATIGLPYNRCVVEDRAHMVDEAMVSAEGGMKEVQYIRMDYHEEQPIKGALVYYMRRCIHDYGDEVVVNMLQHIREAMAADSRLLILEEIHNNPPSALETATDLFLAGIGGKRRTIEGFRFIFSQAGLRLVEVHHANKADLAVLECVKV</sequence>
<dbReference type="InterPro" id="IPR036388">
    <property type="entry name" value="WH-like_DNA-bd_sf"/>
</dbReference>
<organism evidence="6 7">
    <name type="scientific">Cladobotryum mycophilum</name>
    <dbReference type="NCBI Taxonomy" id="491253"/>
    <lineage>
        <taxon>Eukaryota</taxon>
        <taxon>Fungi</taxon>
        <taxon>Dikarya</taxon>
        <taxon>Ascomycota</taxon>
        <taxon>Pezizomycotina</taxon>
        <taxon>Sordariomycetes</taxon>
        <taxon>Hypocreomycetidae</taxon>
        <taxon>Hypocreales</taxon>
        <taxon>Hypocreaceae</taxon>
        <taxon>Cladobotryum</taxon>
    </lineage>
</organism>
<dbReference type="SUPFAM" id="SSF46785">
    <property type="entry name" value="Winged helix' DNA-binding domain"/>
    <property type="match status" value="1"/>
</dbReference>
<dbReference type="InterPro" id="IPR016461">
    <property type="entry name" value="COMT-like"/>
</dbReference>
<dbReference type="GO" id="GO:0032259">
    <property type="term" value="P:methylation"/>
    <property type="evidence" value="ECO:0007669"/>
    <property type="project" value="UniProtKB-KW"/>
</dbReference>
<keyword evidence="3" id="KW-0949">S-adenosyl-L-methionine</keyword>
<dbReference type="PANTHER" id="PTHR43712">
    <property type="entry name" value="PUTATIVE (AFU_ORTHOLOGUE AFUA_4G14580)-RELATED"/>
    <property type="match status" value="1"/>
</dbReference>
<feature type="domain" description="O-methyltransferase C-terminal" evidence="4">
    <location>
        <begin position="257"/>
        <end position="400"/>
    </location>
</feature>
<dbReference type="PROSITE" id="PS51683">
    <property type="entry name" value="SAM_OMT_II"/>
    <property type="match status" value="1"/>
</dbReference>
<evidence type="ECO:0000256" key="2">
    <source>
        <dbReference type="ARBA" id="ARBA00022679"/>
    </source>
</evidence>
<name>A0ABR0S9Y6_9HYPO</name>
<protein>
    <submittedName>
        <fullName evidence="6">Methyltransferase fsa4</fullName>
    </submittedName>
</protein>
<evidence type="ECO:0000259" key="4">
    <source>
        <dbReference type="Pfam" id="PF00891"/>
    </source>
</evidence>
<dbReference type="SUPFAM" id="SSF53335">
    <property type="entry name" value="S-adenosyl-L-methionine-dependent methyltransferases"/>
    <property type="match status" value="1"/>
</dbReference>
<comment type="caution">
    <text evidence="6">The sequence shown here is derived from an EMBL/GenBank/DDBJ whole genome shotgun (WGS) entry which is preliminary data.</text>
</comment>
<dbReference type="PANTHER" id="PTHR43712:SF4">
    <property type="entry name" value="O-METHYLTRANSFERASE DOMAIN-CONTAINING PROTEIN"/>
    <property type="match status" value="1"/>
</dbReference>
<keyword evidence="7" id="KW-1185">Reference proteome</keyword>
<dbReference type="InterPro" id="IPR001077">
    <property type="entry name" value="COMT_C"/>
</dbReference>
<reference evidence="6 7" key="1">
    <citation type="submission" date="2024-01" db="EMBL/GenBank/DDBJ databases">
        <title>Complete genome of Cladobotryum mycophilum ATHUM6906.</title>
        <authorList>
            <person name="Christinaki A.C."/>
            <person name="Myridakis A.I."/>
            <person name="Kouvelis V.N."/>
        </authorList>
    </citation>
    <scope>NUCLEOTIDE SEQUENCE [LARGE SCALE GENOMIC DNA]</scope>
    <source>
        <strain evidence="6 7">ATHUM6906</strain>
    </source>
</reference>
<feature type="domain" description="O-methyltransferase dimerisation" evidence="5">
    <location>
        <begin position="80"/>
        <end position="153"/>
    </location>
</feature>
<dbReference type="InterPro" id="IPR012967">
    <property type="entry name" value="COMT_dimerisation"/>
</dbReference>
<evidence type="ECO:0000259" key="5">
    <source>
        <dbReference type="Pfam" id="PF08100"/>
    </source>
</evidence>
<dbReference type="Proteomes" id="UP001338125">
    <property type="component" value="Unassembled WGS sequence"/>
</dbReference>
<dbReference type="EMBL" id="JAVFKD010000015">
    <property type="protein sequence ID" value="KAK5988975.1"/>
    <property type="molecule type" value="Genomic_DNA"/>
</dbReference>
<evidence type="ECO:0000313" key="6">
    <source>
        <dbReference type="EMBL" id="KAK5988975.1"/>
    </source>
</evidence>
<dbReference type="Pfam" id="PF08100">
    <property type="entry name" value="Dimerisation"/>
    <property type="match status" value="1"/>
</dbReference>
<evidence type="ECO:0000256" key="1">
    <source>
        <dbReference type="ARBA" id="ARBA00022603"/>
    </source>
</evidence>
<proteinExistence type="predicted"/>
<dbReference type="Gene3D" id="3.40.50.150">
    <property type="entry name" value="Vaccinia Virus protein VP39"/>
    <property type="match status" value="1"/>
</dbReference>
<dbReference type="InterPro" id="IPR036390">
    <property type="entry name" value="WH_DNA-bd_sf"/>
</dbReference>
<evidence type="ECO:0000313" key="7">
    <source>
        <dbReference type="Proteomes" id="UP001338125"/>
    </source>
</evidence>
<keyword evidence="2" id="KW-0808">Transferase</keyword>
<gene>
    <name evidence="6" type="ORF">PT974_10473</name>
</gene>
<dbReference type="InterPro" id="IPR029063">
    <property type="entry name" value="SAM-dependent_MTases_sf"/>
</dbReference>
<accession>A0ABR0S9Y6</accession>
<dbReference type="GO" id="GO:0008168">
    <property type="term" value="F:methyltransferase activity"/>
    <property type="evidence" value="ECO:0007669"/>
    <property type="project" value="UniProtKB-KW"/>
</dbReference>
<keyword evidence="1 6" id="KW-0489">Methyltransferase</keyword>
<dbReference type="Gene3D" id="1.10.10.10">
    <property type="entry name" value="Winged helix-like DNA-binding domain superfamily/Winged helix DNA-binding domain"/>
    <property type="match status" value="1"/>
</dbReference>
<evidence type="ECO:0000256" key="3">
    <source>
        <dbReference type="ARBA" id="ARBA00022691"/>
    </source>
</evidence>